<dbReference type="GO" id="GO:0004674">
    <property type="term" value="F:protein serine/threonine kinase activity"/>
    <property type="evidence" value="ECO:0007669"/>
    <property type="project" value="UniProtKB-EC"/>
</dbReference>
<evidence type="ECO:0000256" key="4">
    <source>
        <dbReference type="ARBA" id="ARBA00022840"/>
    </source>
</evidence>
<dbReference type="PROSITE" id="PS50011">
    <property type="entry name" value="PROTEIN_KINASE_DOM"/>
    <property type="match status" value="1"/>
</dbReference>
<evidence type="ECO:0000256" key="1">
    <source>
        <dbReference type="ARBA" id="ARBA00022679"/>
    </source>
</evidence>
<comment type="caution">
    <text evidence="9">The sequence shown here is derived from an EMBL/GenBank/DDBJ whole genome shotgun (WGS) entry which is preliminary data.</text>
</comment>
<keyword evidence="4 7" id="KW-0067">ATP-binding</keyword>
<evidence type="ECO:0000259" key="8">
    <source>
        <dbReference type="PROSITE" id="PS50011"/>
    </source>
</evidence>
<accession>A0AA88GVN9</accession>
<keyword evidence="3" id="KW-0418">Kinase</keyword>
<dbReference type="InterPro" id="IPR001245">
    <property type="entry name" value="Ser-Thr/Tyr_kinase_cat_dom"/>
</dbReference>
<evidence type="ECO:0000313" key="10">
    <source>
        <dbReference type="Proteomes" id="UP000816034"/>
    </source>
</evidence>
<dbReference type="PROSITE" id="PS00107">
    <property type="entry name" value="PROTEIN_KINASE_ATP"/>
    <property type="match status" value="1"/>
</dbReference>
<dbReference type="InterPro" id="IPR051681">
    <property type="entry name" value="Ser/Thr_Kinases-Pseudokinases"/>
</dbReference>
<dbReference type="PANTHER" id="PTHR44329">
    <property type="entry name" value="SERINE/THREONINE-PROTEIN KINASE TNNI3K-RELATED"/>
    <property type="match status" value="1"/>
</dbReference>
<keyword evidence="10" id="KW-1185">Reference proteome</keyword>
<dbReference type="InterPro" id="IPR011009">
    <property type="entry name" value="Kinase-like_dom_sf"/>
</dbReference>
<dbReference type="PANTHER" id="PTHR44329:SF288">
    <property type="entry name" value="MITOGEN-ACTIVATED PROTEIN KINASE KINASE KINASE 20"/>
    <property type="match status" value="1"/>
</dbReference>
<feature type="domain" description="Protein kinase" evidence="8">
    <location>
        <begin position="249"/>
        <end position="498"/>
    </location>
</feature>
<evidence type="ECO:0000313" key="9">
    <source>
        <dbReference type="EMBL" id="KAG2386706.1"/>
    </source>
</evidence>
<dbReference type="InterPro" id="IPR017441">
    <property type="entry name" value="Protein_kinase_ATP_BS"/>
</dbReference>
<dbReference type="FunFam" id="3.30.200.20:FF:000034">
    <property type="entry name" value="Kinase suppressor of Ras 1"/>
    <property type="match status" value="1"/>
</dbReference>
<keyword evidence="2 7" id="KW-0547">Nucleotide-binding</keyword>
<comment type="catalytic activity">
    <reaction evidence="5">
        <text>L-threonyl-[protein] + ATP = O-phospho-L-threonyl-[protein] + ADP + H(+)</text>
        <dbReference type="Rhea" id="RHEA:46608"/>
        <dbReference type="Rhea" id="RHEA-COMP:11060"/>
        <dbReference type="Rhea" id="RHEA-COMP:11605"/>
        <dbReference type="ChEBI" id="CHEBI:15378"/>
        <dbReference type="ChEBI" id="CHEBI:30013"/>
        <dbReference type="ChEBI" id="CHEBI:30616"/>
        <dbReference type="ChEBI" id="CHEBI:61977"/>
        <dbReference type="ChEBI" id="CHEBI:456216"/>
        <dbReference type="EC" id="2.7.11.1"/>
    </reaction>
</comment>
<organism evidence="9 10">
    <name type="scientific">Naegleria lovaniensis</name>
    <name type="common">Amoeba</name>
    <dbReference type="NCBI Taxonomy" id="51637"/>
    <lineage>
        <taxon>Eukaryota</taxon>
        <taxon>Discoba</taxon>
        <taxon>Heterolobosea</taxon>
        <taxon>Tetramitia</taxon>
        <taxon>Eutetramitia</taxon>
        <taxon>Vahlkampfiidae</taxon>
        <taxon>Naegleria</taxon>
    </lineage>
</organism>
<dbReference type="GeneID" id="68094906"/>
<protein>
    <recommendedName>
        <fullName evidence="8">Protein kinase domain-containing protein</fullName>
    </recommendedName>
</protein>
<evidence type="ECO:0000256" key="6">
    <source>
        <dbReference type="ARBA" id="ARBA00048679"/>
    </source>
</evidence>
<name>A0AA88GVN9_NAELO</name>
<evidence type="ECO:0000256" key="2">
    <source>
        <dbReference type="ARBA" id="ARBA00022741"/>
    </source>
</evidence>
<evidence type="ECO:0000256" key="3">
    <source>
        <dbReference type="ARBA" id="ARBA00022777"/>
    </source>
</evidence>
<proteinExistence type="predicted"/>
<dbReference type="InterPro" id="IPR000719">
    <property type="entry name" value="Prot_kinase_dom"/>
</dbReference>
<sequence length="498" mass="56701">MYSSILLYSYELNGLEDSNNNALSYGNFISYPLRNFTFHSTLQFSSSRRITIEGVSTIPDIAMYPGEKLQNLSLIIQHFDGEFVKFLVAPLSIKYSSTFIKMDYLLTTTTSSSSNYNLQINNLSVRLLSPTTSQNVSITAFLVIDASYEIPFNIITLPCPERYHLESRYSVDGFICVEDSHVPFEIIIPVVRVVQKLKTLEKKQRAEKKLESNFIGMKTYIEGGYSLLQHDFLDRSSENSTYLIPVEDLSIIKKIGEGGNGSVYHAKWNGSEVAVKSIKSDVSNEESEEFQKEAALLSTLRHPNIVNFYGVSIINSTKCMVVEYLSRGSLDRMIYNCRSRQCVLKLFQKLDILLGVAKGMAYMHSLKPNPVVDVYSFAIIMWELFFEETPYMSQHSKKFQKFKSHSTTSTDSNEGGARALMQVLKGNRSLIPFSIDNNEELVLWLNEFLVPQNPEIDIQTLVKIVSTYIDLMKQCWQSNPELRPNFLQIVEVLSSLLM</sequence>
<dbReference type="Pfam" id="PF07714">
    <property type="entry name" value="PK_Tyr_Ser-Thr"/>
    <property type="match status" value="1"/>
</dbReference>
<dbReference type="SUPFAM" id="SSF56112">
    <property type="entry name" value="Protein kinase-like (PK-like)"/>
    <property type="match status" value="1"/>
</dbReference>
<dbReference type="Proteomes" id="UP000816034">
    <property type="component" value="Unassembled WGS sequence"/>
</dbReference>
<reference evidence="9 10" key="1">
    <citation type="journal article" date="2018" name="BMC Genomics">
        <title>The genome of Naegleria lovaniensis, the basis for a comparative approach to unravel pathogenicity factors of the human pathogenic amoeba N. fowleri.</title>
        <authorList>
            <person name="Liechti N."/>
            <person name="Schurch N."/>
            <person name="Bruggmann R."/>
            <person name="Wittwer M."/>
        </authorList>
    </citation>
    <scope>NUCLEOTIDE SEQUENCE [LARGE SCALE GENOMIC DNA]</scope>
    <source>
        <strain evidence="9 10">ATCC 30569</strain>
    </source>
</reference>
<comment type="catalytic activity">
    <reaction evidence="6">
        <text>L-seryl-[protein] + ATP = O-phospho-L-seryl-[protein] + ADP + H(+)</text>
        <dbReference type="Rhea" id="RHEA:17989"/>
        <dbReference type="Rhea" id="RHEA-COMP:9863"/>
        <dbReference type="Rhea" id="RHEA-COMP:11604"/>
        <dbReference type="ChEBI" id="CHEBI:15378"/>
        <dbReference type="ChEBI" id="CHEBI:29999"/>
        <dbReference type="ChEBI" id="CHEBI:30616"/>
        <dbReference type="ChEBI" id="CHEBI:83421"/>
        <dbReference type="ChEBI" id="CHEBI:456216"/>
        <dbReference type="EC" id="2.7.11.1"/>
    </reaction>
</comment>
<gene>
    <name evidence="9" type="ORF">C9374_002450</name>
</gene>
<evidence type="ECO:0000256" key="5">
    <source>
        <dbReference type="ARBA" id="ARBA00047899"/>
    </source>
</evidence>
<keyword evidence="1" id="KW-0808">Transferase</keyword>
<dbReference type="EMBL" id="PYSW02000015">
    <property type="protein sequence ID" value="KAG2386706.1"/>
    <property type="molecule type" value="Genomic_DNA"/>
</dbReference>
<feature type="binding site" evidence="7">
    <location>
        <position position="276"/>
    </location>
    <ligand>
        <name>ATP</name>
        <dbReference type="ChEBI" id="CHEBI:30616"/>
    </ligand>
</feature>
<evidence type="ECO:0000256" key="7">
    <source>
        <dbReference type="PROSITE-ProRule" id="PRU10141"/>
    </source>
</evidence>
<dbReference type="RefSeq" id="XP_044550698.1">
    <property type="nucleotide sequence ID" value="XM_044691870.1"/>
</dbReference>
<dbReference type="AlphaFoldDB" id="A0AA88GVN9"/>
<dbReference type="GO" id="GO:0005524">
    <property type="term" value="F:ATP binding"/>
    <property type="evidence" value="ECO:0007669"/>
    <property type="project" value="UniProtKB-UniRule"/>
</dbReference>
<dbReference type="Gene3D" id="1.10.510.10">
    <property type="entry name" value="Transferase(Phosphotransferase) domain 1"/>
    <property type="match status" value="2"/>
</dbReference>